<dbReference type="EMBL" id="DPIY01000011">
    <property type="protein sequence ID" value="HCT58794.1"/>
    <property type="molecule type" value="Genomic_DNA"/>
</dbReference>
<organism evidence="2 3">
    <name type="scientific">Gemmatimonas aurantiaca</name>
    <dbReference type="NCBI Taxonomy" id="173480"/>
    <lineage>
        <taxon>Bacteria</taxon>
        <taxon>Pseudomonadati</taxon>
        <taxon>Gemmatimonadota</taxon>
        <taxon>Gemmatimonadia</taxon>
        <taxon>Gemmatimonadales</taxon>
        <taxon>Gemmatimonadaceae</taxon>
        <taxon>Gemmatimonas</taxon>
    </lineage>
</organism>
<reference evidence="2 3" key="1">
    <citation type="journal article" date="2018" name="Nat. Biotechnol.">
        <title>A standardized bacterial taxonomy based on genome phylogeny substantially revises the tree of life.</title>
        <authorList>
            <person name="Parks D.H."/>
            <person name="Chuvochina M."/>
            <person name="Waite D.W."/>
            <person name="Rinke C."/>
            <person name="Skarshewski A."/>
            <person name="Chaumeil P.A."/>
            <person name="Hugenholtz P."/>
        </authorList>
    </citation>
    <scope>NUCLEOTIDE SEQUENCE [LARGE SCALE GENOMIC DNA]</scope>
    <source>
        <strain evidence="2">UBA8844</strain>
    </source>
</reference>
<evidence type="ECO:0000313" key="3">
    <source>
        <dbReference type="Proteomes" id="UP000264071"/>
    </source>
</evidence>
<dbReference type="Proteomes" id="UP000264071">
    <property type="component" value="Unassembled WGS sequence"/>
</dbReference>
<evidence type="ECO:0008006" key="4">
    <source>
        <dbReference type="Google" id="ProtNLM"/>
    </source>
</evidence>
<comment type="caution">
    <text evidence="2">The sequence shown here is derived from an EMBL/GenBank/DDBJ whole genome shotgun (WGS) entry which is preliminary data.</text>
</comment>
<feature type="chain" id="PRO_5017721950" description="Outer membrane protein beta-barrel domain-containing protein" evidence="1">
    <location>
        <begin position="20"/>
        <end position="217"/>
    </location>
</feature>
<protein>
    <recommendedName>
        <fullName evidence="4">Outer membrane protein beta-barrel domain-containing protein</fullName>
    </recommendedName>
</protein>
<gene>
    <name evidence="2" type="ORF">DGD08_16455</name>
</gene>
<proteinExistence type="predicted"/>
<evidence type="ECO:0000256" key="1">
    <source>
        <dbReference type="SAM" id="SignalP"/>
    </source>
</evidence>
<name>A0A3D4VD89_9BACT</name>
<sequence>MTASVIAWLAVAPALEAQAFNYPSMQTPRASERDYTAAAVGGGGTSLLFQWREGVGNGAMHWQLDAGFADPKGRVDPLLFVGGGLGKEMVRASGDQPLDVLLTAGVGAAFGNGTYFRIPVGASIGHTFPLDDGMSITPFAHPRVSIDYCSTCRSSLIAGPRRSKSSASINFDVGADWRVNPQFSLRLAASFGGSDIVGSDESVGVGLNWTPAALSRR</sequence>
<keyword evidence="1" id="KW-0732">Signal</keyword>
<dbReference type="AlphaFoldDB" id="A0A3D4VD89"/>
<accession>A0A3D4VD89</accession>
<evidence type="ECO:0000313" key="2">
    <source>
        <dbReference type="EMBL" id="HCT58794.1"/>
    </source>
</evidence>
<feature type="signal peptide" evidence="1">
    <location>
        <begin position="1"/>
        <end position="19"/>
    </location>
</feature>